<evidence type="ECO:0000256" key="2">
    <source>
        <dbReference type="ARBA" id="ARBA00023125"/>
    </source>
</evidence>
<dbReference type="PANTHER" id="PTHR30146">
    <property type="entry name" value="LACI-RELATED TRANSCRIPTIONAL REPRESSOR"/>
    <property type="match status" value="1"/>
</dbReference>
<evidence type="ECO:0000256" key="1">
    <source>
        <dbReference type="ARBA" id="ARBA00023015"/>
    </source>
</evidence>
<keyword evidence="2" id="KW-0238">DNA-binding</keyword>
<dbReference type="Pfam" id="PF00392">
    <property type="entry name" value="GntR"/>
    <property type="match status" value="1"/>
</dbReference>
<evidence type="ECO:0000313" key="5">
    <source>
        <dbReference type="EMBL" id="RSU12827.1"/>
    </source>
</evidence>
<keyword evidence="6" id="KW-1185">Reference proteome</keyword>
<evidence type="ECO:0000256" key="3">
    <source>
        <dbReference type="ARBA" id="ARBA00023163"/>
    </source>
</evidence>
<feature type="domain" description="HTH gntR-type" evidence="4">
    <location>
        <begin position="4"/>
        <end position="72"/>
    </location>
</feature>
<dbReference type="InterPro" id="IPR036390">
    <property type="entry name" value="WH_DNA-bd_sf"/>
</dbReference>
<dbReference type="InterPro" id="IPR000524">
    <property type="entry name" value="Tscrpt_reg_HTH_GntR"/>
</dbReference>
<dbReference type="Proteomes" id="UP000286773">
    <property type="component" value="Unassembled WGS sequence"/>
</dbReference>
<keyword evidence="3" id="KW-0804">Transcription</keyword>
<protein>
    <recommendedName>
        <fullName evidence="4">HTH gntR-type domain-containing protein</fullName>
    </recommendedName>
</protein>
<dbReference type="PANTHER" id="PTHR30146:SF109">
    <property type="entry name" value="HTH-TYPE TRANSCRIPTIONAL REGULATOR GALS"/>
    <property type="match status" value="1"/>
</dbReference>
<dbReference type="CDD" id="cd07377">
    <property type="entry name" value="WHTH_GntR"/>
    <property type="match status" value="1"/>
</dbReference>
<dbReference type="PRINTS" id="PR00035">
    <property type="entry name" value="HTHGNTR"/>
</dbReference>
<name>A0A430AXN2_9ENTE</name>
<dbReference type="InterPro" id="IPR046335">
    <property type="entry name" value="LacI/GalR-like_sensor"/>
</dbReference>
<sequence length="357" mass="39705">MGQQPLYKKIYQFLKDGISTGEFPPDSQLPTELELADMFAVSRITSKRALVELENEGLIKRVRGKGSFVLKPLQQTADSQSNDILLMLPFGHNEGFGNYSEGILAALQGTPYRLNIQPHQDTDKDNWYRLMSDFCGMIYYPMSTRQSIEFLFYSRLNQYPLVLLDKKIESIDYPAIVADNFAGGKLAAEHLIAAGCQHVCFVHTENLSDVSSVRERYLGYLSAVYAHELASADFAVTGNLNEEDFGKEIVQLIQTNAARLEKTGLIMENDLLAIKMMSTLERTGVAVPDEAAVVGFDNIQAAALVQPGLTTVSQDFHQMGRQAADLLLAQIESGDISQTVHTVPVQLIIRESSFREE</sequence>
<dbReference type="GO" id="GO:0000976">
    <property type="term" value="F:transcription cis-regulatory region binding"/>
    <property type="evidence" value="ECO:0007669"/>
    <property type="project" value="TreeGrafter"/>
</dbReference>
<reference evidence="5 6" key="1">
    <citation type="submission" date="2017-05" db="EMBL/GenBank/DDBJ databases">
        <title>Vagococcus spp. assemblies.</title>
        <authorList>
            <person name="Gulvik C.A."/>
        </authorList>
    </citation>
    <scope>NUCLEOTIDE SEQUENCE [LARGE SCALE GENOMIC DNA]</scope>
    <source>
        <strain evidence="5 6">LMG 24798</strain>
    </source>
</reference>
<dbReference type="OrthoDB" id="9813468at2"/>
<comment type="caution">
    <text evidence="5">The sequence shown here is derived from an EMBL/GenBank/DDBJ whole genome shotgun (WGS) entry which is preliminary data.</text>
</comment>
<gene>
    <name evidence="5" type="ORF">CBF27_04630</name>
</gene>
<dbReference type="SUPFAM" id="SSF46785">
    <property type="entry name" value="Winged helix' DNA-binding domain"/>
    <property type="match status" value="1"/>
</dbReference>
<dbReference type="InterPro" id="IPR036388">
    <property type="entry name" value="WH-like_DNA-bd_sf"/>
</dbReference>
<dbReference type="CDD" id="cd06267">
    <property type="entry name" value="PBP1_LacI_sugar_binding-like"/>
    <property type="match status" value="1"/>
</dbReference>
<keyword evidence="1" id="KW-0805">Transcription regulation</keyword>
<dbReference type="Gene3D" id="1.10.10.10">
    <property type="entry name" value="Winged helix-like DNA-binding domain superfamily/Winged helix DNA-binding domain"/>
    <property type="match status" value="1"/>
</dbReference>
<dbReference type="SMART" id="SM00345">
    <property type="entry name" value="HTH_GNTR"/>
    <property type="match status" value="1"/>
</dbReference>
<dbReference type="Gene3D" id="3.40.50.2300">
    <property type="match status" value="2"/>
</dbReference>
<dbReference type="SUPFAM" id="SSF53822">
    <property type="entry name" value="Periplasmic binding protein-like I"/>
    <property type="match status" value="1"/>
</dbReference>
<dbReference type="AlphaFoldDB" id="A0A430AXN2"/>
<evidence type="ECO:0000259" key="4">
    <source>
        <dbReference type="PROSITE" id="PS50949"/>
    </source>
</evidence>
<dbReference type="RefSeq" id="WP_126812874.1">
    <property type="nucleotide sequence ID" value="NZ_NGKC01000004.1"/>
</dbReference>
<dbReference type="GO" id="GO:0003700">
    <property type="term" value="F:DNA-binding transcription factor activity"/>
    <property type="evidence" value="ECO:0007669"/>
    <property type="project" value="InterPro"/>
</dbReference>
<evidence type="ECO:0000313" key="6">
    <source>
        <dbReference type="Proteomes" id="UP000286773"/>
    </source>
</evidence>
<dbReference type="Pfam" id="PF13377">
    <property type="entry name" value="Peripla_BP_3"/>
    <property type="match status" value="1"/>
</dbReference>
<dbReference type="EMBL" id="NGKC01000004">
    <property type="protein sequence ID" value="RSU12827.1"/>
    <property type="molecule type" value="Genomic_DNA"/>
</dbReference>
<proteinExistence type="predicted"/>
<dbReference type="PROSITE" id="PS50949">
    <property type="entry name" value="HTH_GNTR"/>
    <property type="match status" value="1"/>
</dbReference>
<organism evidence="5 6">
    <name type="scientific">Vagococcus acidifermentans</name>
    <dbReference type="NCBI Taxonomy" id="564710"/>
    <lineage>
        <taxon>Bacteria</taxon>
        <taxon>Bacillati</taxon>
        <taxon>Bacillota</taxon>
        <taxon>Bacilli</taxon>
        <taxon>Lactobacillales</taxon>
        <taxon>Enterococcaceae</taxon>
        <taxon>Vagococcus</taxon>
    </lineage>
</organism>
<accession>A0A430AXN2</accession>
<dbReference type="InterPro" id="IPR028082">
    <property type="entry name" value="Peripla_BP_I"/>
</dbReference>